<dbReference type="AlphaFoldDB" id="A0A3T0MZW3"/>
<feature type="transmembrane region" description="Helical" evidence="1">
    <location>
        <begin position="206"/>
        <end position="227"/>
    </location>
</feature>
<keyword evidence="1" id="KW-0472">Membrane</keyword>
<feature type="transmembrane region" description="Helical" evidence="1">
    <location>
        <begin position="295"/>
        <end position="315"/>
    </location>
</feature>
<name>A0A3T0MZW3_9RHOB</name>
<dbReference type="GO" id="GO:0016020">
    <property type="term" value="C:membrane"/>
    <property type="evidence" value="ECO:0007669"/>
    <property type="project" value="InterPro"/>
</dbReference>
<keyword evidence="3" id="KW-1185">Reference proteome</keyword>
<feature type="transmembrane region" description="Helical" evidence="1">
    <location>
        <begin position="84"/>
        <end position="106"/>
    </location>
</feature>
<dbReference type="GO" id="GO:0010468">
    <property type="term" value="P:regulation of gene expression"/>
    <property type="evidence" value="ECO:0007669"/>
    <property type="project" value="InterPro"/>
</dbReference>
<feature type="transmembrane region" description="Helical" evidence="1">
    <location>
        <begin position="59"/>
        <end position="78"/>
    </location>
</feature>
<proteinExistence type="predicted"/>
<organism evidence="2 3">
    <name type="scientific">Parasedimentitalea marina</name>
    <dbReference type="NCBI Taxonomy" id="2483033"/>
    <lineage>
        <taxon>Bacteria</taxon>
        <taxon>Pseudomonadati</taxon>
        <taxon>Pseudomonadota</taxon>
        <taxon>Alphaproteobacteria</taxon>
        <taxon>Rhodobacterales</taxon>
        <taxon>Paracoccaceae</taxon>
        <taxon>Parasedimentitalea</taxon>
    </lineage>
</organism>
<dbReference type="RefSeq" id="WP_127747851.1">
    <property type="nucleotide sequence ID" value="NZ_CP033219.1"/>
</dbReference>
<feature type="transmembrane region" description="Helical" evidence="1">
    <location>
        <begin position="183"/>
        <end position="200"/>
    </location>
</feature>
<dbReference type="OrthoDB" id="7157734at2"/>
<dbReference type="PANTHER" id="PTHR38457:SF1">
    <property type="entry name" value="REGULATOR ABRB-RELATED"/>
    <property type="match status" value="1"/>
</dbReference>
<protein>
    <submittedName>
        <fullName evidence="2">AbrB family transcriptional regulator</fullName>
    </submittedName>
</protein>
<feature type="transmembrane region" description="Helical" evidence="1">
    <location>
        <begin position="7"/>
        <end position="27"/>
    </location>
</feature>
<gene>
    <name evidence="2" type="ORF">EBB79_04910</name>
</gene>
<sequence length="343" mass="36318">MIANLQLRPRLVTAGIAVIGVLLFWWLHLPLPFLLGPMFMCLVFALGGARMLGMGHLGMAFRTILGVAAGASITPDVVTALPEMALSLMLVPVFVVCVALASFPLMRRVFKFDKVTSYYCAMPGGLQDLMVFGEAAGANLRALSLVHATRVLLIVSVAPFVLDMLWQVDLLSRPGSDASDTPIGQLAWMVFAGLAGWGIATRLKILGASIIGPMLLTAGLSLSGVITQRPPAEMIWACQFFIGMAVGAKYVGVTWVELRQVVLAGVANGVVLALMSTFFILGVSALAIAPALDAFLAFLPGGQGEMVVLAIIAGADLTYVVLHHVLRIALVVMLAPVLLSRLK</sequence>
<feature type="transmembrane region" description="Helical" evidence="1">
    <location>
        <begin position="142"/>
        <end position="162"/>
    </location>
</feature>
<dbReference type="EMBL" id="CP033219">
    <property type="protein sequence ID" value="AZV77295.1"/>
    <property type="molecule type" value="Genomic_DNA"/>
</dbReference>
<keyword evidence="1" id="KW-0812">Transmembrane</keyword>
<reference evidence="2 3" key="1">
    <citation type="submission" date="2018-10" db="EMBL/GenBank/DDBJ databases">
        <title>Parasedimentitalea marina sp. nov., a psychrophilic bacterium isolated from deep seawater of the New Britain Trench.</title>
        <authorList>
            <person name="Cao J."/>
        </authorList>
    </citation>
    <scope>NUCLEOTIDE SEQUENCE [LARGE SCALE GENOMIC DNA]</scope>
    <source>
        <strain evidence="2 3">W43</strain>
    </source>
</reference>
<keyword evidence="1" id="KW-1133">Transmembrane helix</keyword>
<dbReference type="KEGG" id="sedi:EBB79_04910"/>
<dbReference type="Pfam" id="PF05145">
    <property type="entry name" value="AbrB"/>
    <property type="match status" value="1"/>
</dbReference>
<accession>A0A3T0MZW3</accession>
<evidence type="ECO:0000256" key="1">
    <source>
        <dbReference type="SAM" id="Phobius"/>
    </source>
</evidence>
<dbReference type="PANTHER" id="PTHR38457">
    <property type="entry name" value="REGULATOR ABRB-RELATED"/>
    <property type="match status" value="1"/>
</dbReference>
<feature type="transmembrane region" description="Helical" evidence="1">
    <location>
        <begin position="262"/>
        <end position="288"/>
    </location>
</feature>
<feature type="transmembrane region" description="Helical" evidence="1">
    <location>
        <begin position="33"/>
        <end position="52"/>
    </location>
</feature>
<evidence type="ECO:0000313" key="2">
    <source>
        <dbReference type="EMBL" id="AZV77295.1"/>
    </source>
</evidence>
<dbReference type="PIRSF" id="PIRSF038991">
    <property type="entry name" value="Protein_AbrB"/>
    <property type="match status" value="1"/>
</dbReference>
<evidence type="ECO:0000313" key="3">
    <source>
        <dbReference type="Proteomes" id="UP000283063"/>
    </source>
</evidence>
<feature type="transmembrane region" description="Helical" evidence="1">
    <location>
        <begin position="234"/>
        <end position="256"/>
    </location>
</feature>
<dbReference type="InterPro" id="IPR007820">
    <property type="entry name" value="AbrB_fam"/>
</dbReference>
<dbReference type="Proteomes" id="UP000283063">
    <property type="component" value="Chromosome"/>
</dbReference>